<organism evidence="3 4">
    <name type="scientific">Microcoleus asticus IPMA8</name>
    <dbReference type="NCBI Taxonomy" id="2563858"/>
    <lineage>
        <taxon>Bacteria</taxon>
        <taxon>Bacillati</taxon>
        <taxon>Cyanobacteriota</taxon>
        <taxon>Cyanophyceae</taxon>
        <taxon>Oscillatoriophycideae</taxon>
        <taxon>Oscillatoriales</taxon>
        <taxon>Microcoleaceae</taxon>
        <taxon>Microcoleus</taxon>
        <taxon>Microcoleus asticus</taxon>
    </lineage>
</organism>
<dbReference type="RefSeq" id="WP_172190370.1">
    <property type="nucleotide sequence ID" value="NZ_CAWPPK010000303.1"/>
</dbReference>
<evidence type="ECO:0000256" key="1">
    <source>
        <dbReference type="SAM" id="MobiDB-lite"/>
    </source>
</evidence>
<protein>
    <recommendedName>
        <fullName evidence="2">Na+-translocating membrane potential-generating system MpsC domain-containing protein</fullName>
    </recommendedName>
</protein>
<dbReference type="InterPro" id="IPR018745">
    <property type="entry name" value="MpsC"/>
</dbReference>
<sequence>MTGETLEPTRGKLERSLSQGIQALYRSQLGQQTSQPLCHLVDDKLIIVIENGVTQPEKLLAENGQQDLAWQVRTELESVLEGQLKDLIKEVLGVGVTDLLSDATLETGRTGTIAILESAPKVRDSSSQSKTQPKTQPETSES</sequence>
<accession>A0ABX2D2T0</accession>
<evidence type="ECO:0000259" key="2">
    <source>
        <dbReference type="Pfam" id="PF10057"/>
    </source>
</evidence>
<dbReference type="Proteomes" id="UP000702425">
    <property type="component" value="Unassembled WGS sequence"/>
</dbReference>
<keyword evidence="4" id="KW-1185">Reference proteome</keyword>
<dbReference type="EMBL" id="SRRZ01000086">
    <property type="protein sequence ID" value="NQE36468.1"/>
    <property type="molecule type" value="Genomic_DNA"/>
</dbReference>
<feature type="domain" description="Na+-translocating membrane potential-generating system MpsC" evidence="2">
    <location>
        <begin position="9"/>
        <end position="117"/>
    </location>
</feature>
<reference evidence="3 4" key="1">
    <citation type="journal article" date="2020" name="Sci. Rep.">
        <title>A novel cyanobacterial geosmin producer, revising GeoA distribution and dispersion patterns in Bacteria.</title>
        <authorList>
            <person name="Churro C."/>
            <person name="Semedo-Aguiar A.P."/>
            <person name="Silva A.D."/>
            <person name="Pereira-Leal J.B."/>
            <person name="Leite R.B."/>
        </authorList>
    </citation>
    <scope>NUCLEOTIDE SEQUENCE [LARGE SCALE GENOMIC DNA]</scope>
    <source>
        <strain evidence="3 4">IPMA8</strain>
    </source>
</reference>
<name>A0ABX2D2T0_9CYAN</name>
<proteinExistence type="predicted"/>
<dbReference type="Pfam" id="PF10057">
    <property type="entry name" value="MpsC"/>
    <property type="match status" value="1"/>
</dbReference>
<feature type="region of interest" description="Disordered" evidence="1">
    <location>
        <begin position="116"/>
        <end position="142"/>
    </location>
</feature>
<evidence type="ECO:0000313" key="3">
    <source>
        <dbReference type="EMBL" id="NQE36468.1"/>
    </source>
</evidence>
<gene>
    <name evidence="3" type="ORF">E5S67_04233</name>
</gene>
<feature type="compositionally biased region" description="Low complexity" evidence="1">
    <location>
        <begin position="125"/>
        <end position="142"/>
    </location>
</feature>
<comment type="caution">
    <text evidence="3">The sequence shown here is derived from an EMBL/GenBank/DDBJ whole genome shotgun (WGS) entry which is preliminary data.</text>
</comment>
<evidence type="ECO:0000313" key="4">
    <source>
        <dbReference type="Proteomes" id="UP000702425"/>
    </source>
</evidence>